<dbReference type="Gene3D" id="3.40.50.620">
    <property type="entry name" value="HUPs"/>
    <property type="match status" value="2"/>
</dbReference>
<evidence type="ECO:0000256" key="11">
    <source>
        <dbReference type="ARBA" id="ARBA00060830"/>
    </source>
</evidence>
<dbReference type="PANTHER" id="PTHR11946">
    <property type="entry name" value="VALYL-TRNA SYNTHETASES"/>
    <property type="match status" value="1"/>
</dbReference>
<dbReference type="SUPFAM" id="SSF52374">
    <property type="entry name" value="Nucleotidylyl transferase"/>
    <property type="match status" value="1"/>
</dbReference>
<dbReference type="InterPro" id="IPR009080">
    <property type="entry name" value="tRNAsynth_Ia_anticodon-bd"/>
</dbReference>
<dbReference type="InterPro" id="IPR002300">
    <property type="entry name" value="aa-tRNA-synth_Ia"/>
</dbReference>
<dbReference type="PRINTS" id="PR00986">
    <property type="entry name" value="TRNASYNTHVAL"/>
</dbReference>
<dbReference type="Gene3D" id="1.10.730.10">
    <property type="entry name" value="Isoleucyl-tRNA Synthetase, Domain 1"/>
    <property type="match status" value="1"/>
</dbReference>
<evidence type="ECO:0000256" key="1">
    <source>
        <dbReference type="ARBA" id="ARBA00004496"/>
    </source>
</evidence>
<comment type="subcellular location">
    <subcellularLocation>
        <location evidence="1 12">Cytoplasm</location>
    </subcellularLocation>
</comment>
<evidence type="ECO:0000259" key="14">
    <source>
        <dbReference type="Pfam" id="PF08264"/>
    </source>
</evidence>
<evidence type="ECO:0000256" key="9">
    <source>
        <dbReference type="ARBA" id="ARBA00023146"/>
    </source>
</evidence>
<evidence type="ECO:0000256" key="12">
    <source>
        <dbReference type="HAMAP-Rule" id="MF_02004"/>
    </source>
</evidence>
<dbReference type="FunFam" id="3.40.50.620:FF:000032">
    <property type="entry name" value="Valine--tRNA ligase"/>
    <property type="match status" value="1"/>
</dbReference>
<dbReference type="GO" id="GO:0005524">
    <property type="term" value="F:ATP binding"/>
    <property type="evidence" value="ECO:0007669"/>
    <property type="project" value="UniProtKB-UniRule"/>
</dbReference>
<gene>
    <name evidence="12" type="primary">valS</name>
    <name evidence="16" type="ORF">SAMN04488024_1091</name>
</gene>
<dbReference type="STRING" id="390242.SAMN04488024_1091"/>
<dbReference type="GO" id="GO:0005829">
    <property type="term" value="C:cytosol"/>
    <property type="evidence" value="ECO:0007669"/>
    <property type="project" value="TreeGrafter"/>
</dbReference>
<evidence type="ECO:0000256" key="10">
    <source>
        <dbReference type="ARBA" id="ARBA00047552"/>
    </source>
</evidence>
<dbReference type="EMBL" id="FMZH01000009">
    <property type="protein sequence ID" value="SDD89160.1"/>
    <property type="molecule type" value="Genomic_DNA"/>
</dbReference>
<evidence type="ECO:0000259" key="15">
    <source>
        <dbReference type="Pfam" id="PF10458"/>
    </source>
</evidence>
<protein>
    <recommendedName>
        <fullName evidence="12">Valine--tRNA ligase</fullName>
        <ecNumber evidence="12">6.1.1.9</ecNumber>
    </recommendedName>
    <alternativeName>
        <fullName evidence="12">Valyl-tRNA synthetase</fullName>
        <shortName evidence="12">ValRS</shortName>
    </alternativeName>
</protein>
<dbReference type="NCBIfam" id="NF004349">
    <property type="entry name" value="PRK05729.1"/>
    <property type="match status" value="1"/>
</dbReference>
<evidence type="ECO:0000256" key="8">
    <source>
        <dbReference type="ARBA" id="ARBA00023054"/>
    </source>
</evidence>
<feature type="short sequence motif" description="'HIGH' region" evidence="12">
    <location>
        <begin position="43"/>
        <end position="53"/>
    </location>
</feature>
<evidence type="ECO:0000256" key="4">
    <source>
        <dbReference type="ARBA" id="ARBA00022598"/>
    </source>
</evidence>
<dbReference type="InterPro" id="IPR014729">
    <property type="entry name" value="Rossmann-like_a/b/a_fold"/>
</dbReference>
<feature type="domain" description="Valyl-tRNA synthetase tRNA-binding arm" evidence="15">
    <location>
        <begin position="831"/>
        <end position="895"/>
    </location>
</feature>
<evidence type="ECO:0000256" key="5">
    <source>
        <dbReference type="ARBA" id="ARBA00022741"/>
    </source>
</evidence>
<comment type="catalytic activity">
    <reaction evidence="10 12">
        <text>tRNA(Val) + L-valine + ATP = L-valyl-tRNA(Val) + AMP + diphosphate</text>
        <dbReference type="Rhea" id="RHEA:10704"/>
        <dbReference type="Rhea" id="RHEA-COMP:9672"/>
        <dbReference type="Rhea" id="RHEA-COMP:9708"/>
        <dbReference type="ChEBI" id="CHEBI:30616"/>
        <dbReference type="ChEBI" id="CHEBI:33019"/>
        <dbReference type="ChEBI" id="CHEBI:57762"/>
        <dbReference type="ChEBI" id="CHEBI:78442"/>
        <dbReference type="ChEBI" id="CHEBI:78537"/>
        <dbReference type="ChEBI" id="CHEBI:456215"/>
        <dbReference type="EC" id="6.1.1.9"/>
    </reaction>
</comment>
<feature type="domain" description="Aminoacyl-tRNA synthetase class Ia" evidence="13">
    <location>
        <begin position="15"/>
        <end position="592"/>
    </location>
</feature>
<dbReference type="PANTHER" id="PTHR11946:SF109">
    <property type="entry name" value="VALINE--TRNA LIGASE"/>
    <property type="match status" value="1"/>
</dbReference>
<comment type="function">
    <text evidence="12">Catalyzes the attachment of valine to tRNA(Val). As ValRS can inadvertently accommodate and process structurally similar amino acids such as threonine, to avoid such errors, it has a 'posttransfer' editing activity that hydrolyzes mischarged Thr-tRNA(Val) in a tRNA-dependent manner.</text>
</comment>
<name>A0A1G6YFL7_9SPHI</name>
<organism evidence="16 17">
    <name type="scientific">Pedobacter soli</name>
    <dbReference type="NCBI Taxonomy" id="390242"/>
    <lineage>
        <taxon>Bacteria</taxon>
        <taxon>Pseudomonadati</taxon>
        <taxon>Bacteroidota</taxon>
        <taxon>Sphingobacteriia</taxon>
        <taxon>Sphingobacteriales</taxon>
        <taxon>Sphingobacteriaceae</taxon>
        <taxon>Pedobacter</taxon>
    </lineage>
</organism>
<comment type="similarity">
    <text evidence="11 12">Belongs to the class-I aminoacyl-tRNA synthetase family. ValS type 1 subfamily.</text>
</comment>
<keyword evidence="3 12" id="KW-0963">Cytoplasm</keyword>
<keyword evidence="6 12" id="KW-0067">ATP-binding</keyword>
<feature type="binding site" evidence="12">
    <location>
        <position position="556"/>
    </location>
    <ligand>
        <name>ATP</name>
        <dbReference type="ChEBI" id="CHEBI:30616"/>
    </ligand>
</feature>
<keyword evidence="9 12" id="KW-0030">Aminoacyl-tRNA synthetase</keyword>
<comment type="domain">
    <text evidence="12">ValRS has two distinct active sites: one for aminoacylation and one for editing. The misactivated threonine is translocated from the active site to the editing site.</text>
</comment>
<dbReference type="InterPro" id="IPR019499">
    <property type="entry name" value="Val-tRNA_synth_tRNA-bd"/>
</dbReference>
<sequence>MSISTKYNPAETEDKWYSYWLSKKFFHSEPDEREPYTIVIPPPNVTGVLHMGHMLNNTIQDVLIRKARMQGKNACWVPGTDHASIATEAKVVAMLKEQGINKKDLSREEFLKYAWEWKEKYGGIILEQLKKLGASCDWDRTRFTMEEDLSEAVIDSFIHLYKKGWIYRGIRMVNWDPAGKTAVSDEEVIRKEVNQKLYYIRYTIAGDKTSDSGLQTPDYLVIATTRPETIMADAAICINPNDERFTHLKGKKVFVPLVNHEIPVIEDEYVDIEFGTGCLKVTPAHDLNDYELGVKHNLPVTDILNDDGTLNELAVILVGEDRFVARKKIAKMLEEAGHLEKVEDYKSQVGFSERTDAAIEPKLSMQWFVKMKEMAQPALDDVLNGEVNLIPNKFENTYRHWMENVRDWNISRQLWWGQRIPAWYDDKGNWVVAKTKDEALEEFWKKKHLDQSCSDAEKTGFKHQLEPFLRQDEDVMDTWFSSWLWPISVFDGFKDPNNKDINYYYPTNDLVTAPEILFFWVARMIMAGHEFMGKKPFTNVYLTGIVRDKLGRKMSKSLGNSPDPIGLIEKYGADAVRVGMLMSSPAGNDLMFDESYCEQGRNFASKIWNAFRLVKGWEVDANLENPNKQAISWFENRFNAALVEIEDNFKQYRLSEALMTTYKLVWDDFCAWYLEMVKPAYQQPIDAESYQATVNFFEQIIKLLHPNMPFITEELWHDDLFAARGEMDCCIVAEFPKGGGIDEQLLKDAEVIKTVVAEIRNVRNQKQISPKEALPLSLKVNSEIDYEKWLNIVFKLANVSQAEIVNDKIVGATAFMAGKDEFFIPLTENVDVEAERERLNADLVYLQGFLKSVESKLNNERFVQNAKPEIIANERNKKADAEAKIKIIEESLAILG</sequence>
<dbReference type="InterPro" id="IPR010978">
    <property type="entry name" value="tRNA-bd_arm"/>
</dbReference>
<evidence type="ECO:0000256" key="3">
    <source>
        <dbReference type="ARBA" id="ARBA00022490"/>
    </source>
</evidence>
<dbReference type="EC" id="6.1.1.9" evidence="12"/>
<feature type="short sequence motif" description="'KMSKS' region" evidence="12">
    <location>
        <begin position="553"/>
        <end position="557"/>
    </location>
</feature>
<dbReference type="SUPFAM" id="SSF46589">
    <property type="entry name" value="tRNA-binding arm"/>
    <property type="match status" value="1"/>
</dbReference>
<dbReference type="Gene3D" id="1.10.287.380">
    <property type="entry name" value="Valyl-tRNA synthetase, C-terminal domain"/>
    <property type="match status" value="1"/>
</dbReference>
<dbReference type="Pfam" id="PF10458">
    <property type="entry name" value="Val_tRNA-synt_C"/>
    <property type="match status" value="1"/>
</dbReference>
<dbReference type="InterPro" id="IPR037118">
    <property type="entry name" value="Val-tRNA_synth_C_sf"/>
</dbReference>
<dbReference type="CDD" id="cd07962">
    <property type="entry name" value="Anticodon_Ia_Val"/>
    <property type="match status" value="1"/>
</dbReference>
<dbReference type="Gene3D" id="3.90.740.10">
    <property type="entry name" value="Valyl/Leucyl/Isoleucyl-tRNA synthetase, editing domain"/>
    <property type="match status" value="1"/>
</dbReference>
<dbReference type="GO" id="GO:0004832">
    <property type="term" value="F:valine-tRNA ligase activity"/>
    <property type="evidence" value="ECO:0007669"/>
    <property type="project" value="UniProtKB-UniRule"/>
</dbReference>
<evidence type="ECO:0000256" key="2">
    <source>
        <dbReference type="ARBA" id="ARBA00011245"/>
    </source>
</evidence>
<evidence type="ECO:0000256" key="6">
    <source>
        <dbReference type="ARBA" id="ARBA00022840"/>
    </source>
</evidence>
<dbReference type="NCBIfam" id="TIGR00422">
    <property type="entry name" value="valS"/>
    <property type="match status" value="1"/>
</dbReference>
<dbReference type="SUPFAM" id="SSF47323">
    <property type="entry name" value="Anticodon-binding domain of a subclass of class I aminoacyl-tRNA synthetases"/>
    <property type="match status" value="1"/>
</dbReference>
<keyword evidence="5 12" id="KW-0547">Nucleotide-binding</keyword>
<evidence type="ECO:0000259" key="13">
    <source>
        <dbReference type="Pfam" id="PF00133"/>
    </source>
</evidence>
<dbReference type="GO" id="GO:0006438">
    <property type="term" value="P:valyl-tRNA aminoacylation"/>
    <property type="evidence" value="ECO:0007669"/>
    <property type="project" value="UniProtKB-UniRule"/>
</dbReference>
<dbReference type="InterPro" id="IPR002303">
    <property type="entry name" value="Valyl-tRNA_ligase"/>
</dbReference>
<keyword evidence="8 12" id="KW-0175">Coiled coil</keyword>
<proteinExistence type="inferred from homology"/>
<dbReference type="PROSITE" id="PS00178">
    <property type="entry name" value="AA_TRNA_LIGASE_I"/>
    <property type="match status" value="1"/>
</dbReference>
<dbReference type="Pfam" id="PF08264">
    <property type="entry name" value="Anticodon_1"/>
    <property type="match status" value="1"/>
</dbReference>
<dbReference type="HAMAP" id="MF_02004">
    <property type="entry name" value="Val_tRNA_synth_type1"/>
    <property type="match status" value="1"/>
</dbReference>
<comment type="subunit">
    <text evidence="2 12">Monomer.</text>
</comment>
<evidence type="ECO:0000256" key="7">
    <source>
        <dbReference type="ARBA" id="ARBA00022917"/>
    </source>
</evidence>
<comment type="domain">
    <text evidence="12">The C-terminal coiled-coil domain is crucial for aminoacylation activity.</text>
</comment>
<feature type="domain" description="Methionyl/Valyl/Leucyl/Isoleucyl-tRNA synthetase anticodon-binding" evidence="14">
    <location>
        <begin position="633"/>
        <end position="775"/>
    </location>
</feature>
<keyword evidence="17" id="KW-1185">Reference proteome</keyword>
<dbReference type="Proteomes" id="UP000199455">
    <property type="component" value="Unassembled WGS sequence"/>
</dbReference>
<dbReference type="InterPro" id="IPR033705">
    <property type="entry name" value="Anticodon_Ia_Val"/>
</dbReference>
<accession>A0A1G6YFL7</accession>
<dbReference type="CDD" id="cd00817">
    <property type="entry name" value="ValRS_core"/>
    <property type="match status" value="1"/>
</dbReference>
<dbReference type="AlphaFoldDB" id="A0A1G6YFL7"/>
<dbReference type="FunFam" id="1.10.287.380:FF:000001">
    <property type="entry name" value="Valine--tRNA ligase"/>
    <property type="match status" value="1"/>
</dbReference>
<evidence type="ECO:0000313" key="17">
    <source>
        <dbReference type="Proteomes" id="UP000199455"/>
    </source>
</evidence>
<dbReference type="RefSeq" id="WP_090771061.1">
    <property type="nucleotide sequence ID" value="NZ_FMZH01000009.1"/>
</dbReference>
<dbReference type="SUPFAM" id="SSF50677">
    <property type="entry name" value="ValRS/IleRS/LeuRS editing domain"/>
    <property type="match status" value="1"/>
</dbReference>
<reference evidence="17" key="1">
    <citation type="submission" date="2016-10" db="EMBL/GenBank/DDBJ databases">
        <authorList>
            <person name="Varghese N."/>
            <person name="Submissions S."/>
        </authorList>
    </citation>
    <scope>NUCLEOTIDE SEQUENCE [LARGE SCALE GENOMIC DNA]</scope>
    <source>
        <strain evidence="17">DSM 18609</strain>
    </source>
</reference>
<keyword evidence="4 12" id="KW-0436">Ligase</keyword>
<keyword evidence="7 12" id="KW-0648">Protein biosynthesis</keyword>
<dbReference type="InterPro" id="IPR009008">
    <property type="entry name" value="Val/Leu/Ile-tRNA-synth_edit"/>
</dbReference>
<dbReference type="InterPro" id="IPR001412">
    <property type="entry name" value="aa-tRNA-synth_I_CS"/>
</dbReference>
<dbReference type="Pfam" id="PF00133">
    <property type="entry name" value="tRNA-synt_1"/>
    <property type="match status" value="1"/>
</dbReference>
<dbReference type="GO" id="GO:0002161">
    <property type="term" value="F:aminoacyl-tRNA deacylase activity"/>
    <property type="evidence" value="ECO:0007669"/>
    <property type="project" value="InterPro"/>
</dbReference>
<dbReference type="InterPro" id="IPR013155">
    <property type="entry name" value="M/V/L/I-tRNA-synth_anticd-bd"/>
</dbReference>
<evidence type="ECO:0000313" key="16">
    <source>
        <dbReference type="EMBL" id="SDD89160.1"/>
    </source>
</evidence>